<comment type="caution">
    <text evidence="3">The sequence shown here is derived from an EMBL/GenBank/DDBJ whole genome shotgun (WGS) entry which is preliminary data.</text>
</comment>
<dbReference type="EMBL" id="JAAKYA010000004">
    <property type="protein sequence ID" value="NGO37817.1"/>
    <property type="molecule type" value="Genomic_DNA"/>
</dbReference>
<gene>
    <name evidence="3" type="ORF">G4L39_00145</name>
</gene>
<feature type="domain" description="Glucosamine/galactosamine-6-phosphate isomerase" evidence="2">
    <location>
        <begin position="41"/>
        <end position="254"/>
    </location>
</feature>
<proteinExistence type="predicted"/>
<dbReference type="InterPro" id="IPR006148">
    <property type="entry name" value="Glc/Gal-6P_isomerase"/>
</dbReference>
<dbReference type="InterPro" id="IPR004547">
    <property type="entry name" value="Glucosamine6P_isomerase"/>
</dbReference>
<evidence type="ECO:0000259" key="2">
    <source>
        <dbReference type="Pfam" id="PF01182"/>
    </source>
</evidence>
<dbReference type="RefSeq" id="WP_165105000.1">
    <property type="nucleotide sequence ID" value="NZ_JAAKYA010000004.1"/>
</dbReference>
<evidence type="ECO:0000313" key="4">
    <source>
        <dbReference type="Proteomes" id="UP000477311"/>
    </source>
</evidence>
<dbReference type="Gene3D" id="3.40.50.1360">
    <property type="match status" value="1"/>
</dbReference>
<dbReference type="Proteomes" id="UP000477311">
    <property type="component" value="Unassembled WGS sequence"/>
</dbReference>
<dbReference type="GO" id="GO:0006043">
    <property type="term" value="P:glucosamine catabolic process"/>
    <property type="evidence" value="ECO:0007669"/>
    <property type="project" value="TreeGrafter"/>
</dbReference>
<dbReference type="SUPFAM" id="SSF100950">
    <property type="entry name" value="NagB/RpiA/CoA transferase-like"/>
    <property type="match status" value="1"/>
</dbReference>
<accession>A0A6M1RK29</accession>
<dbReference type="Pfam" id="PF01182">
    <property type="entry name" value="Glucosamine_iso"/>
    <property type="match status" value="1"/>
</dbReference>
<protein>
    <recommendedName>
        <fullName evidence="2">Glucosamine/galactosamine-6-phosphate isomerase domain-containing protein</fullName>
    </recommendedName>
</protein>
<keyword evidence="4" id="KW-1185">Reference proteome</keyword>
<name>A0A6M1RK29_9BACT</name>
<evidence type="ECO:0000313" key="3">
    <source>
        <dbReference type="EMBL" id="NGO37817.1"/>
    </source>
</evidence>
<reference evidence="3 4" key="1">
    <citation type="submission" date="2020-02" db="EMBL/GenBank/DDBJ databases">
        <title>Draft genome sequence of Limisphaera ngatamarikiensis NGM72.4T, a thermophilic Verrucomicrobia grouped in subdivision 3.</title>
        <authorList>
            <person name="Carere C.R."/>
            <person name="Steen J."/>
            <person name="Hugenholtz P."/>
            <person name="Stott M.B."/>
        </authorList>
    </citation>
    <scope>NUCLEOTIDE SEQUENCE [LARGE SCALE GENOMIC DNA]</scope>
    <source>
        <strain evidence="3 4">NGM72.4</strain>
    </source>
</reference>
<dbReference type="GO" id="GO:0042802">
    <property type="term" value="F:identical protein binding"/>
    <property type="evidence" value="ECO:0007669"/>
    <property type="project" value="TreeGrafter"/>
</dbReference>
<dbReference type="GO" id="GO:0004342">
    <property type="term" value="F:glucosamine-6-phosphate deaminase activity"/>
    <property type="evidence" value="ECO:0007669"/>
    <property type="project" value="InterPro"/>
</dbReference>
<dbReference type="AlphaFoldDB" id="A0A6M1RK29"/>
<evidence type="ECO:0000256" key="1">
    <source>
        <dbReference type="ARBA" id="ARBA00022801"/>
    </source>
</evidence>
<dbReference type="GO" id="GO:0005829">
    <property type="term" value="C:cytosol"/>
    <property type="evidence" value="ECO:0007669"/>
    <property type="project" value="TreeGrafter"/>
</dbReference>
<dbReference type="GO" id="GO:0019262">
    <property type="term" value="P:N-acetylneuraminate catabolic process"/>
    <property type="evidence" value="ECO:0007669"/>
    <property type="project" value="TreeGrafter"/>
</dbReference>
<dbReference type="PANTHER" id="PTHR11280">
    <property type="entry name" value="GLUCOSAMINE-6-PHOSPHATE ISOMERASE"/>
    <property type="match status" value="1"/>
</dbReference>
<organism evidence="3 4">
    <name type="scientific">Limisphaera ngatamarikiensis</name>
    <dbReference type="NCBI Taxonomy" id="1324935"/>
    <lineage>
        <taxon>Bacteria</taxon>
        <taxon>Pseudomonadati</taxon>
        <taxon>Verrucomicrobiota</taxon>
        <taxon>Verrucomicrobiia</taxon>
        <taxon>Limisphaerales</taxon>
        <taxon>Limisphaeraceae</taxon>
        <taxon>Limisphaera</taxon>
    </lineage>
</organism>
<dbReference type="GO" id="GO:0005975">
    <property type="term" value="P:carbohydrate metabolic process"/>
    <property type="evidence" value="ECO:0007669"/>
    <property type="project" value="InterPro"/>
</dbReference>
<dbReference type="InterPro" id="IPR037171">
    <property type="entry name" value="NagB/RpiA_transferase-like"/>
</dbReference>
<keyword evidence="1" id="KW-0378">Hydrolase</keyword>
<dbReference type="PANTHER" id="PTHR11280:SF5">
    <property type="entry name" value="GLUCOSAMINE-6-PHOSPHATE ISOMERASE"/>
    <property type="match status" value="1"/>
</dbReference>
<dbReference type="GO" id="GO:0006046">
    <property type="term" value="P:N-acetylglucosamine catabolic process"/>
    <property type="evidence" value="ECO:0007669"/>
    <property type="project" value="TreeGrafter"/>
</dbReference>
<sequence length="286" mass="30885">MSTEVPGFGPAPGEQELRQWRGLLRGGARVFEPECCIAADADAMSRMAAERVREVLLARGDALVGLTTGASPVGLYAHLVEMGRQEPDLFRQARWLALDEWGGLSGEEEGSNERYLWERLLGPLGVRPGQYCGWRGLAEDPAAECRRVAEWLRAQGPMDLCILGVGVDGHVGMMEPGPAVLPGPHAVELSAGMRSHPTLGRASGRVKFGFTLGMGDLLGARRILLLATGSSKAPVLRRFWETREVTPWFPVSFLWLHPAVVICCDLAAAAEIPRSGVGHSRSTRAG</sequence>